<reference evidence="1 2" key="1">
    <citation type="submission" date="2018-02" db="EMBL/GenBank/DDBJ databases">
        <title>Genome sequence of the basidiomycete white-rot fungus Phlebia centrifuga.</title>
        <authorList>
            <person name="Granchi Z."/>
            <person name="Peng M."/>
            <person name="de Vries R.P."/>
            <person name="Hilden K."/>
            <person name="Makela M.R."/>
            <person name="Grigoriev I."/>
            <person name="Riley R."/>
        </authorList>
    </citation>
    <scope>NUCLEOTIDE SEQUENCE [LARGE SCALE GENOMIC DNA]</scope>
    <source>
        <strain evidence="1 2">FBCC195</strain>
    </source>
</reference>
<name>A0A2R6NTW2_9APHY</name>
<evidence type="ECO:0000313" key="1">
    <source>
        <dbReference type="EMBL" id="PSR76495.1"/>
    </source>
</evidence>
<gene>
    <name evidence="1" type="ORF">PHLCEN_2v8398</name>
</gene>
<comment type="caution">
    <text evidence="1">The sequence shown here is derived from an EMBL/GenBank/DDBJ whole genome shotgun (WGS) entry which is preliminary data.</text>
</comment>
<protein>
    <submittedName>
        <fullName evidence="1">Uncharacterized protein</fullName>
    </submittedName>
</protein>
<sequence>MIWSGSSSMKITEIWIWDWKTGELKLNLYGSYRGGGTVRSFTILSEQRILIPMVTGGVTDPGADLLAIFDCSTGDPTRRTYQQAYETSARAVFHLPQIARTATYARIDLYGNPYSSHGPPEEPEVPFVYDRNSRLLVFEIAVLVSGRCAWNHYMMFISAETLECHSKHNDVPVTKTIGWADWAIETRIITGHRMIYSAHISHM</sequence>
<dbReference type="EMBL" id="MLYV02000842">
    <property type="protein sequence ID" value="PSR76495.1"/>
    <property type="molecule type" value="Genomic_DNA"/>
</dbReference>
<proteinExistence type="predicted"/>
<accession>A0A2R6NTW2</accession>
<evidence type="ECO:0000313" key="2">
    <source>
        <dbReference type="Proteomes" id="UP000186601"/>
    </source>
</evidence>
<dbReference type="OrthoDB" id="435188at2759"/>
<dbReference type="AlphaFoldDB" id="A0A2R6NTW2"/>
<dbReference type="Proteomes" id="UP000186601">
    <property type="component" value="Unassembled WGS sequence"/>
</dbReference>
<organism evidence="1 2">
    <name type="scientific">Hermanssonia centrifuga</name>
    <dbReference type="NCBI Taxonomy" id="98765"/>
    <lineage>
        <taxon>Eukaryota</taxon>
        <taxon>Fungi</taxon>
        <taxon>Dikarya</taxon>
        <taxon>Basidiomycota</taxon>
        <taxon>Agaricomycotina</taxon>
        <taxon>Agaricomycetes</taxon>
        <taxon>Polyporales</taxon>
        <taxon>Meruliaceae</taxon>
        <taxon>Hermanssonia</taxon>
    </lineage>
</organism>
<keyword evidence="2" id="KW-1185">Reference proteome</keyword>